<evidence type="ECO:0000313" key="2">
    <source>
        <dbReference type="EMBL" id="AJZ56226.1"/>
    </source>
</evidence>
<name>A0AAU8T7H9_9BURK</name>
<dbReference type="KEGG" id="bfn:OI25_8249"/>
<keyword evidence="2" id="KW-0614">Plasmid</keyword>
<evidence type="ECO:0000256" key="1">
    <source>
        <dbReference type="SAM" id="MobiDB-lite"/>
    </source>
</evidence>
<dbReference type="EMBL" id="CP010024">
    <property type="protein sequence ID" value="AJZ56226.1"/>
    <property type="molecule type" value="Genomic_DNA"/>
</dbReference>
<evidence type="ECO:0000313" key="3">
    <source>
        <dbReference type="Proteomes" id="UP000032614"/>
    </source>
</evidence>
<reference evidence="2 3" key="1">
    <citation type="journal article" date="2015" name="Genome Announc.">
        <title>Complete genome sequences for 59 burkholderia isolates, both pathogenic and near neighbor.</title>
        <authorList>
            <person name="Johnson S.L."/>
            <person name="Bishop-Lilly K.A."/>
            <person name="Ladner J.T."/>
            <person name="Daligault H.E."/>
            <person name="Davenport K.W."/>
            <person name="Jaissle J."/>
            <person name="Frey K.G."/>
            <person name="Koroleva G.I."/>
            <person name="Bruce D.C."/>
            <person name="Coyne S.R."/>
            <person name="Broomall S.M."/>
            <person name="Li P.E."/>
            <person name="Teshima H."/>
            <person name="Gibbons H.S."/>
            <person name="Palacios G.F."/>
            <person name="Rosenzweig C.N."/>
            <person name="Redden C.L."/>
            <person name="Xu Y."/>
            <person name="Minogue T.D."/>
            <person name="Chain P.S."/>
        </authorList>
    </citation>
    <scope>NUCLEOTIDE SEQUENCE [LARGE SCALE GENOMIC DNA]</scope>
    <source>
        <strain evidence="2 3">ATCC BAA-463</strain>
    </source>
</reference>
<sequence length="71" mass="8084">MAVHKEKSRYRARTNECADGVCVAQRDAIRCLVWSKQSSSISHSERGCLPGKQHEDRRRQRAASISDQVRS</sequence>
<feature type="region of interest" description="Disordered" evidence="1">
    <location>
        <begin position="36"/>
        <end position="71"/>
    </location>
</feature>
<accession>A0AAU8T7H9</accession>
<proteinExistence type="predicted"/>
<organism evidence="2 3">
    <name type="scientific">Paraburkholderia fungorum</name>
    <dbReference type="NCBI Taxonomy" id="134537"/>
    <lineage>
        <taxon>Bacteria</taxon>
        <taxon>Pseudomonadati</taxon>
        <taxon>Pseudomonadota</taxon>
        <taxon>Betaproteobacteria</taxon>
        <taxon>Burkholderiales</taxon>
        <taxon>Burkholderiaceae</taxon>
        <taxon>Paraburkholderia</taxon>
    </lineage>
</organism>
<dbReference type="AlphaFoldDB" id="A0AAU8T7H9"/>
<gene>
    <name evidence="2" type="ORF">OI25_8249</name>
</gene>
<geneLocation type="plasmid" evidence="2 3">
    <name>pBIL</name>
</geneLocation>
<dbReference type="Proteomes" id="UP000032614">
    <property type="component" value="Plasmid pBIL"/>
</dbReference>
<protein>
    <submittedName>
        <fullName evidence="2">Uncharacterized protein</fullName>
    </submittedName>
</protein>